<evidence type="ECO:0000313" key="5">
    <source>
        <dbReference type="Proteomes" id="UP000032874"/>
    </source>
</evidence>
<dbReference type="eggNOG" id="COG1902">
    <property type="taxonomic scope" value="Bacteria"/>
</dbReference>
<dbReference type="EMBL" id="JQHL01000001">
    <property type="protein sequence ID" value="KFX21852.1"/>
    <property type="molecule type" value="Genomic_DNA"/>
</dbReference>
<dbReference type="GO" id="GO:0050661">
    <property type="term" value="F:NADP binding"/>
    <property type="evidence" value="ECO:0007669"/>
    <property type="project" value="InterPro"/>
</dbReference>
<comment type="cofactor">
    <cofactor evidence="1">
        <name>FMN</name>
        <dbReference type="ChEBI" id="CHEBI:58210"/>
    </cofactor>
</comment>
<dbReference type="GO" id="GO:0010181">
    <property type="term" value="F:FMN binding"/>
    <property type="evidence" value="ECO:0007669"/>
    <property type="project" value="InterPro"/>
</dbReference>
<gene>
    <name evidence="3" type="ORF">JV35_01480</name>
    <name evidence="2" type="ORF">KP22_07300</name>
</gene>
<name>A0A093RXG9_9GAMM</name>
<dbReference type="Gene3D" id="3.20.20.70">
    <property type="entry name" value="Aldolase class I"/>
    <property type="match status" value="1"/>
</dbReference>
<proteinExistence type="predicted"/>
<comment type="caution">
    <text evidence="2">The sequence shown here is derived from an EMBL/GenBank/DDBJ whole genome shotgun (WGS) entry which is preliminary data.</text>
</comment>
<reference evidence="4 5" key="1">
    <citation type="submission" date="2014-08" db="EMBL/GenBank/DDBJ databases">
        <title>Genome sequences of NCPPB Pectobacterium isolates.</title>
        <authorList>
            <person name="Glover R.H."/>
            <person name="Sapp M."/>
            <person name="Elphinstone J."/>
        </authorList>
    </citation>
    <scope>NUCLEOTIDE SEQUENCE [LARGE SCALE GENOMIC DNA]</scope>
    <source>
        <strain evidence="3 4">NCPPB 2793</strain>
        <strain evidence="2 5">NCPPB 2795</strain>
    </source>
</reference>
<evidence type="ECO:0000256" key="1">
    <source>
        <dbReference type="ARBA" id="ARBA00001917"/>
    </source>
</evidence>
<dbReference type="Proteomes" id="UP000032874">
    <property type="component" value="Unassembled WGS sequence"/>
</dbReference>
<dbReference type="STRING" id="55207.KP22_07300"/>
<dbReference type="SUPFAM" id="SSF51395">
    <property type="entry name" value="FMN-linked oxidoreductases"/>
    <property type="match status" value="1"/>
</dbReference>
<sequence>MSQLFSPVSLGKLELPNRILLQCQYSAEDGKATAWHTMHLGNLSHSGAGLLITLRQRHFQAIAVNMIRGSSY</sequence>
<keyword evidence="4" id="KW-1185">Reference proteome</keyword>
<evidence type="ECO:0000313" key="4">
    <source>
        <dbReference type="Proteomes" id="UP000032869"/>
    </source>
</evidence>
<dbReference type="GO" id="GO:0003959">
    <property type="term" value="F:NADPH dehydrogenase activity"/>
    <property type="evidence" value="ECO:0007669"/>
    <property type="project" value="InterPro"/>
</dbReference>
<dbReference type="PANTHER" id="PTHR43303">
    <property type="entry name" value="NADPH DEHYDROGENASE C23G7.10C-RELATED"/>
    <property type="match status" value="1"/>
</dbReference>
<dbReference type="PANTHER" id="PTHR43303:SF4">
    <property type="entry name" value="NADPH DEHYDROGENASE C23G7.10C-RELATED"/>
    <property type="match status" value="1"/>
</dbReference>
<dbReference type="AlphaFoldDB" id="A0A093RXG9"/>
<evidence type="ECO:0000313" key="2">
    <source>
        <dbReference type="EMBL" id="KFX07892.1"/>
    </source>
</evidence>
<protein>
    <submittedName>
        <fullName evidence="2">Uncharacterized protein</fullName>
    </submittedName>
</protein>
<dbReference type="InterPro" id="IPR013785">
    <property type="entry name" value="Aldolase_TIM"/>
</dbReference>
<accession>A0A093RXG9</accession>
<dbReference type="InterPro" id="IPR044152">
    <property type="entry name" value="YqjM-like"/>
</dbReference>
<organism evidence="2 5">
    <name type="scientific">Pectobacterium betavasculorum</name>
    <dbReference type="NCBI Taxonomy" id="55207"/>
    <lineage>
        <taxon>Bacteria</taxon>
        <taxon>Pseudomonadati</taxon>
        <taxon>Pseudomonadota</taxon>
        <taxon>Gammaproteobacteria</taxon>
        <taxon>Enterobacterales</taxon>
        <taxon>Pectobacteriaceae</taxon>
        <taxon>Pectobacterium</taxon>
    </lineage>
</organism>
<evidence type="ECO:0000313" key="3">
    <source>
        <dbReference type="EMBL" id="KFX21852.1"/>
    </source>
</evidence>
<dbReference type="Proteomes" id="UP000032869">
    <property type="component" value="Unassembled WGS sequence"/>
</dbReference>
<dbReference type="EMBL" id="JQHM01000001">
    <property type="protein sequence ID" value="KFX07892.1"/>
    <property type="molecule type" value="Genomic_DNA"/>
</dbReference>